<evidence type="ECO:0000313" key="8">
    <source>
        <dbReference type="EMBL" id="CAD7446647.1"/>
    </source>
</evidence>
<gene>
    <name evidence="8" type="ORF">TBIB3V08_LOCUS8974</name>
</gene>
<evidence type="ECO:0000256" key="6">
    <source>
        <dbReference type="SAM" id="MobiDB-lite"/>
    </source>
</evidence>
<dbReference type="PANTHER" id="PTHR43811:SF19">
    <property type="entry name" value="39 KDA FK506-BINDING NUCLEAR PROTEIN"/>
    <property type="match status" value="1"/>
</dbReference>
<feature type="compositionally biased region" description="Acidic residues" evidence="6">
    <location>
        <begin position="133"/>
        <end position="147"/>
    </location>
</feature>
<protein>
    <recommendedName>
        <fullName evidence="2 5">peptidylprolyl isomerase</fullName>
        <ecNumber evidence="2 5">5.2.1.8</ecNumber>
    </recommendedName>
</protein>
<feature type="compositionally biased region" description="Acidic residues" evidence="6">
    <location>
        <begin position="186"/>
        <end position="195"/>
    </location>
</feature>
<evidence type="ECO:0000256" key="4">
    <source>
        <dbReference type="ARBA" id="ARBA00023235"/>
    </source>
</evidence>
<reference evidence="8" key="1">
    <citation type="submission" date="2020-11" db="EMBL/GenBank/DDBJ databases">
        <authorList>
            <person name="Tran Van P."/>
        </authorList>
    </citation>
    <scope>NUCLEOTIDE SEQUENCE</scope>
</reference>
<feature type="region of interest" description="Disordered" evidence="6">
    <location>
        <begin position="133"/>
        <end position="238"/>
    </location>
</feature>
<dbReference type="SUPFAM" id="SSF54534">
    <property type="entry name" value="FKBP-like"/>
    <property type="match status" value="1"/>
</dbReference>
<dbReference type="GO" id="GO:0003755">
    <property type="term" value="F:peptidyl-prolyl cis-trans isomerase activity"/>
    <property type="evidence" value="ECO:0007669"/>
    <property type="project" value="UniProtKB-KW"/>
</dbReference>
<evidence type="ECO:0000256" key="2">
    <source>
        <dbReference type="ARBA" id="ARBA00013194"/>
    </source>
</evidence>
<name>A0A7R9I5U7_9NEOP</name>
<dbReference type="EC" id="5.2.1.8" evidence="2 5"/>
<dbReference type="PANTHER" id="PTHR43811">
    <property type="entry name" value="FKBP-TYPE PEPTIDYL-PROLYL CIS-TRANS ISOMERASE FKPA"/>
    <property type="match status" value="1"/>
</dbReference>
<dbReference type="EMBL" id="OD568168">
    <property type="protein sequence ID" value="CAD7446647.1"/>
    <property type="molecule type" value="Genomic_DNA"/>
</dbReference>
<dbReference type="InterPro" id="IPR001179">
    <property type="entry name" value="PPIase_FKBP_dom"/>
</dbReference>
<accession>A0A7R9I5U7</accession>
<feature type="compositionally biased region" description="Acidic residues" evidence="6">
    <location>
        <begin position="202"/>
        <end position="227"/>
    </location>
</feature>
<feature type="domain" description="PPIase FKBP-type" evidence="7">
    <location>
        <begin position="473"/>
        <end position="561"/>
    </location>
</feature>
<feature type="compositionally biased region" description="Polar residues" evidence="6">
    <location>
        <begin position="335"/>
        <end position="349"/>
    </location>
</feature>
<feature type="compositionally biased region" description="Polar residues" evidence="6">
    <location>
        <begin position="412"/>
        <end position="425"/>
    </location>
</feature>
<evidence type="ECO:0000256" key="1">
    <source>
        <dbReference type="ARBA" id="ARBA00000971"/>
    </source>
</evidence>
<dbReference type="PROSITE" id="PS50059">
    <property type="entry name" value="FKBP_PPIASE"/>
    <property type="match status" value="1"/>
</dbReference>
<keyword evidence="3 5" id="KW-0697">Rotamase</keyword>
<dbReference type="FunFam" id="3.10.50.40:FF:000006">
    <property type="entry name" value="Peptidyl-prolyl cis-trans isomerase"/>
    <property type="match status" value="1"/>
</dbReference>
<feature type="region of interest" description="Disordered" evidence="6">
    <location>
        <begin position="335"/>
        <end position="452"/>
    </location>
</feature>
<dbReference type="GO" id="GO:0005730">
    <property type="term" value="C:nucleolus"/>
    <property type="evidence" value="ECO:0007669"/>
    <property type="project" value="TreeGrafter"/>
</dbReference>
<dbReference type="Gene3D" id="3.10.50.40">
    <property type="match status" value="1"/>
</dbReference>
<comment type="catalytic activity">
    <reaction evidence="1 5">
        <text>[protein]-peptidylproline (omega=180) = [protein]-peptidylproline (omega=0)</text>
        <dbReference type="Rhea" id="RHEA:16237"/>
        <dbReference type="Rhea" id="RHEA-COMP:10747"/>
        <dbReference type="Rhea" id="RHEA-COMP:10748"/>
        <dbReference type="ChEBI" id="CHEBI:83833"/>
        <dbReference type="ChEBI" id="CHEBI:83834"/>
        <dbReference type="EC" id="5.2.1.8"/>
    </reaction>
</comment>
<dbReference type="AlphaFoldDB" id="A0A7R9I5U7"/>
<dbReference type="GO" id="GO:0000785">
    <property type="term" value="C:chromatin"/>
    <property type="evidence" value="ECO:0007669"/>
    <property type="project" value="TreeGrafter"/>
</dbReference>
<organism evidence="8">
    <name type="scientific">Timema bartmani</name>
    <dbReference type="NCBI Taxonomy" id="61472"/>
    <lineage>
        <taxon>Eukaryota</taxon>
        <taxon>Metazoa</taxon>
        <taxon>Ecdysozoa</taxon>
        <taxon>Arthropoda</taxon>
        <taxon>Hexapoda</taxon>
        <taxon>Insecta</taxon>
        <taxon>Pterygota</taxon>
        <taxon>Neoptera</taxon>
        <taxon>Polyneoptera</taxon>
        <taxon>Phasmatodea</taxon>
        <taxon>Timematodea</taxon>
        <taxon>Timematoidea</taxon>
        <taxon>Timematidae</taxon>
        <taxon>Timema</taxon>
    </lineage>
</organism>
<dbReference type="Pfam" id="PF00254">
    <property type="entry name" value="FKBP_C"/>
    <property type="match status" value="1"/>
</dbReference>
<feature type="compositionally biased region" description="Polar residues" evidence="6">
    <location>
        <begin position="358"/>
        <end position="368"/>
    </location>
</feature>
<proteinExistence type="predicted"/>
<dbReference type="Pfam" id="PF17800">
    <property type="entry name" value="NPL"/>
    <property type="match status" value="1"/>
</dbReference>
<dbReference type="Gene3D" id="2.60.120.340">
    <property type="entry name" value="Nucleoplasmin core domain"/>
    <property type="match status" value="1"/>
</dbReference>
<dbReference type="InterPro" id="IPR041232">
    <property type="entry name" value="NPL"/>
</dbReference>
<evidence type="ECO:0000256" key="5">
    <source>
        <dbReference type="PROSITE-ProRule" id="PRU00277"/>
    </source>
</evidence>
<keyword evidence="4 5" id="KW-0413">Isomerase</keyword>
<evidence type="ECO:0000259" key="7">
    <source>
        <dbReference type="PROSITE" id="PS50059"/>
    </source>
</evidence>
<dbReference type="InterPro" id="IPR046357">
    <property type="entry name" value="PPIase_dom_sf"/>
</dbReference>
<feature type="compositionally biased region" description="Basic and acidic residues" evidence="6">
    <location>
        <begin position="370"/>
        <end position="394"/>
    </location>
</feature>
<evidence type="ECO:0000256" key="3">
    <source>
        <dbReference type="ARBA" id="ARBA00023110"/>
    </source>
</evidence>
<sequence length="561" mass="62218">MGLVLEPGKRFAQTVTKSFHISMACLEINNNDNDFVPVFIDVEDREYIVCNLHKNKMIQVQLDLTFAVGDKIAFYTTGKSKIHLTVDGNSQRSVVFPIAAIPGEVVRNTEEGYGARQVYELVECRRYLFQDDDVDDDDDDDEFETQDSTDFSLEHLEKLANSGKRKKQTPAPKKDSKKQKTRTEPEDSDSSDEEDKERVEVSDDEEEEDSDEDDDDEDDDDDDDERDAELSQPTKGKRECTKFPLAELRTVPLVGQFPLFELRTVPLVGQFPLTELRTVPLVGQFPLAELRTVPLVGQFPLSLLRTVPLVGQFPLAELRTVGSVGLCLDETGYGTPTSRELLTNSSPSQIKDKGKNKSLISPQKQSPVNKKLEITHTPNKKLEATRTPNKKLEVTHTPNKKLKNKSPEGKDLTQTPAQLINGTPDSSKKKKKKNKLDTTPSGAKTPGTPVKTLEGGVVVEELKVGTGQTAKQGNLISVYYTGRLKQNNKQFDSVTKGPGFKFKLGRNEVIRGWDIALAGMKVGGKRKVVIPPPLAYGTKGSPPVIPPNSALVFEVELLSLN</sequence>